<dbReference type="EMBL" id="BAABCW010000022">
    <property type="protein sequence ID" value="GAA3519911.1"/>
    <property type="molecule type" value="Genomic_DNA"/>
</dbReference>
<name>A0ABP6UVY3_9FLAO</name>
<comment type="caution">
    <text evidence="2">The sequence shown here is derived from an EMBL/GenBank/DDBJ whole genome shotgun (WGS) entry which is preliminary data.</text>
</comment>
<keyword evidence="1" id="KW-1133">Transmembrane helix</keyword>
<reference evidence="3" key="1">
    <citation type="journal article" date="2019" name="Int. J. Syst. Evol. Microbiol.">
        <title>The Global Catalogue of Microorganisms (GCM) 10K type strain sequencing project: providing services to taxonomists for standard genome sequencing and annotation.</title>
        <authorList>
            <consortium name="The Broad Institute Genomics Platform"/>
            <consortium name="The Broad Institute Genome Sequencing Center for Infectious Disease"/>
            <person name="Wu L."/>
            <person name="Ma J."/>
        </authorList>
    </citation>
    <scope>NUCLEOTIDE SEQUENCE [LARGE SCALE GENOMIC DNA]</scope>
    <source>
        <strain evidence="3">JCM 17106</strain>
    </source>
</reference>
<evidence type="ECO:0000256" key="1">
    <source>
        <dbReference type="SAM" id="Phobius"/>
    </source>
</evidence>
<dbReference type="Proteomes" id="UP001500459">
    <property type="component" value="Unassembled WGS sequence"/>
</dbReference>
<gene>
    <name evidence="2" type="ORF">GCM10022393_37650</name>
</gene>
<feature type="transmembrane region" description="Helical" evidence="1">
    <location>
        <begin position="99"/>
        <end position="119"/>
    </location>
</feature>
<evidence type="ECO:0000313" key="2">
    <source>
        <dbReference type="EMBL" id="GAA3519911.1"/>
    </source>
</evidence>
<keyword evidence="1" id="KW-0812">Transmembrane</keyword>
<protein>
    <recommendedName>
        <fullName evidence="4">DUF4293 family protein</fullName>
    </recommendedName>
</protein>
<proteinExistence type="predicted"/>
<organism evidence="2 3">
    <name type="scientific">Aquimarina addita</name>
    <dbReference type="NCBI Taxonomy" id="870485"/>
    <lineage>
        <taxon>Bacteria</taxon>
        <taxon>Pseudomonadati</taxon>
        <taxon>Bacteroidota</taxon>
        <taxon>Flavobacteriia</taxon>
        <taxon>Flavobacteriales</taxon>
        <taxon>Flavobacteriaceae</taxon>
        <taxon>Aquimarina</taxon>
    </lineage>
</organism>
<keyword evidence="1" id="KW-0472">Membrane</keyword>
<evidence type="ECO:0000313" key="3">
    <source>
        <dbReference type="Proteomes" id="UP001500459"/>
    </source>
</evidence>
<evidence type="ECO:0008006" key="4">
    <source>
        <dbReference type="Google" id="ProtNLM"/>
    </source>
</evidence>
<feature type="transmembrane region" description="Helical" evidence="1">
    <location>
        <begin position="70"/>
        <end position="87"/>
    </location>
</feature>
<sequence length="131" mass="15393">MKNLLFILNAIFLIVVLFFQSKSYFDHVNRTEAITGYMWQFALGIVQLLTGICFFIYWKKHHTVVRKGLIIYWSVVALYVLVTWIVLNGDYFSINNIETILMKSVPLCIAIYFVGITYLNRTYKRTFSLSN</sequence>
<keyword evidence="3" id="KW-1185">Reference proteome</keyword>
<accession>A0ABP6UVY3</accession>
<feature type="transmembrane region" description="Helical" evidence="1">
    <location>
        <begin position="37"/>
        <end position="58"/>
    </location>
</feature>